<gene>
    <name evidence="13" type="ORF">HNQ52_000984</name>
</gene>
<comment type="caution">
    <text evidence="13">The sequence shown here is derived from an EMBL/GenBank/DDBJ whole genome shotgun (WGS) entry which is preliminary data.</text>
</comment>
<feature type="repeat" description="TPR" evidence="10">
    <location>
        <begin position="351"/>
        <end position="384"/>
    </location>
</feature>
<comment type="function">
    <text evidence="1">Involved in a late step of protoheme IX synthesis.</text>
</comment>
<dbReference type="Pfam" id="PF07219">
    <property type="entry name" value="HemY_N"/>
    <property type="match status" value="1"/>
</dbReference>
<protein>
    <submittedName>
        <fullName evidence="13">HemY protein</fullName>
    </submittedName>
</protein>
<dbReference type="PROSITE" id="PS50005">
    <property type="entry name" value="TPR"/>
    <property type="match status" value="1"/>
</dbReference>
<feature type="transmembrane region" description="Helical" evidence="11">
    <location>
        <begin position="44"/>
        <end position="65"/>
    </location>
</feature>
<keyword evidence="4" id="KW-1003">Cell membrane</keyword>
<dbReference type="UniPathway" id="UPA00252"/>
<dbReference type="GO" id="GO:0006779">
    <property type="term" value="P:porphyrin-containing compound biosynthetic process"/>
    <property type="evidence" value="ECO:0007669"/>
    <property type="project" value="UniProtKB-KW"/>
</dbReference>
<keyword evidence="10" id="KW-0802">TPR repeat</keyword>
<evidence type="ECO:0000256" key="7">
    <source>
        <dbReference type="ARBA" id="ARBA00022989"/>
    </source>
</evidence>
<keyword evidence="14" id="KW-1185">Reference proteome</keyword>
<dbReference type="EMBL" id="JACHHP010000002">
    <property type="protein sequence ID" value="MBB5207455.1"/>
    <property type="molecule type" value="Genomic_DNA"/>
</dbReference>
<dbReference type="SUPFAM" id="SSF48452">
    <property type="entry name" value="TPR-like"/>
    <property type="match status" value="1"/>
</dbReference>
<evidence type="ECO:0000256" key="1">
    <source>
        <dbReference type="ARBA" id="ARBA00002962"/>
    </source>
</evidence>
<evidence type="ECO:0000256" key="6">
    <source>
        <dbReference type="ARBA" id="ARBA00022692"/>
    </source>
</evidence>
<evidence type="ECO:0000256" key="11">
    <source>
        <dbReference type="SAM" id="Phobius"/>
    </source>
</evidence>
<dbReference type="RefSeq" id="WP_183960011.1">
    <property type="nucleotide sequence ID" value="NZ_JACHHP010000002.1"/>
</dbReference>
<evidence type="ECO:0000256" key="3">
    <source>
        <dbReference type="ARBA" id="ARBA00004744"/>
    </source>
</evidence>
<dbReference type="InterPro" id="IPR011990">
    <property type="entry name" value="TPR-like_helical_dom_sf"/>
</dbReference>
<organism evidence="13 14">
    <name type="scientific">Chiayiivirga flava</name>
    <dbReference type="NCBI Taxonomy" id="659595"/>
    <lineage>
        <taxon>Bacteria</taxon>
        <taxon>Pseudomonadati</taxon>
        <taxon>Pseudomonadota</taxon>
        <taxon>Gammaproteobacteria</taxon>
        <taxon>Lysobacterales</taxon>
        <taxon>Lysobacteraceae</taxon>
        <taxon>Chiayiivirga</taxon>
    </lineage>
</organism>
<dbReference type="Proteomes" id="UP000521199">
    <property type="component" value="Unassembled WGS sequence"/>
</dbReference>
<evidence type="ECO:0000256" key="9">
    <source>
        <dbReference type="ARBA" id="ARBA00023244"/>
    </source>
</evidence>
<sequence>MTLFWRLLALLALAILGAWAWQLLAADPGYVLVTLRGYSVETTVVVALAAIALAWLALRIVLWLLRLPFRYWKKRSRRVARERLAGGLVALHEGRWARAEKLLGRAASDPALRLPALLGAARAATARGDAAQADALRQRAADCGDAATVALLDAERLAREGNHAAVAALFDTLPGASLPPRAVELRMRALAATGRASDAVALLPALRQSQLLEGATLHAFEAQISAAALTQAATPELLDERWNALPKSLRNDAAVVGAYAERAAAFGLEESAAGAIEHALKKQWSSSLPGIYSRLPRGRRASPLKNAERWLEQQPNDPALLVALGRLCREEQLWGKAEDTLHRAIAQGAGADAWEELGHTYAAQHDDTRARQAFANALRAARGDAPQSLPGRGLRDLIRDEAVAEERTPMGMPRLPGPE</sequence>
<dbReference type="AlphaFoldDB" id="A0A7W8G1A1"/>
<evidence type="ECO:0000256" key="10">
    <source>
        <dbReference type="PROSITE-ProRule" id="PRU00339"/>
    </source>
</evidence>
<dbReference type="InterPro" id="IPR010817">
    <property type="entry name" value="HemY_N"/>
</dbReference>
<keyword evidence="7 11" id="KW-1133">Transmembrane helix</keyword>
<reference evidence="13 14" key="1">
    <citation type="submission" date="2020-08" db="EMBL/GenBank/DDBJ databases">
        <title>Genomic Encyclopedia of Type Strains, Phase IV (KMG-IV): sequencing the most valuable type-strain genomes for metagenomic binning, comparative biology and taxonomic classification.</title>
        <authorList>
            <person name="Goeker M."/>
        </authorList>
    </citation>
    <scope>NUCLEOTIDE SEQUENCE [LARGE SCALE GENOMIC DNA]</scope>
    <source>
        <strain evidence="13 14">DSM 24163</strain>
    </source>
</reference>
<evidence type="ECO:0000313" key="14">
    <source>
        <dbReference type="Proteomes" id="UP000521199"/>
    </source>
</evidence>
<dbReference type="GO" id="GO:0005886">
    <property type="term" value="C:plasma membrane"/>
    <property type="evidence" value="ECO:0007669"/>
    <property type="project" value="UniProtKB-SubCell"/>
</dbReference>
<feature type="domain" description="HemY N-terminal" evidence="12">
    <location>
        <begin position="29"/>
        <end position="128"/>
    </location>
</feature>
<dbReference type="Gene3D" id="1.25.40.10">
    <property type="entry name" value="Tetratricopeptide repeat domain"/>
    <property type="match status" value="1"/>
</dbReference>
<evidence type="ECO:0000256" key="2">
    <source>
        <dbReference type="ARBA" id="ARBA00004429"/>
    </source>
</evidence>
<name>A0A7W8G1A1_9GAMM</name>
<dbReference type="InterPro" id="IPR019734">
    <property type="entry name" value="TPR_rpt"/>
</dbReference>
<proteinExistence type="predicted"/>
<evidence type="ECO:0000313" key="13">
    <source>
        <dbReference type="EMBL" id="MBB5207455.1"/>
    </source>
</evidence>
<evidence type="ECO:0000256" key="5">
    <source>
        <dbReference type="ARBA" id="ARBA00022519"/>
    </source>
</evidence>
<dbReference type="NCBIfam" id="TIGR00540">
    <property type="entry name" value="TPR_hemY_coli"/>
    <property type="match status" value="1"/>
</dbReference>
<comment type="pathway">
    <text evidence="3">Porphyrin-containing compound metabolism; protoheme biosynthesis.</text>
</comment>
<keyword evidence="9" id="KW-0627">Porphyrin biosynthesis</keyword>
<accession>A0A7W8G1A1</accession>
<keyword evidence="5" id="KW-0997">Cell inner membrane</keyword>
<dbReference type="GO" id="GO:0042168">
    <property type="term" value="P:heme metabolic process"/>
    <property type="evidence" value="ECO:0007669"/>
    <property type="project" value="InterPro"/>
</dbReference>
<evidence type="ECO:0000256" key="8">
    <source>
        <dbReference type="ARBA" id="ARBA00023136"/>
    </source>
</evidence>
<keyword evidence="8 11" id="KW-0472">Membrane</keyword>
<dbReference type="InterPro" id="IPR005254">
    <property type="entry name" value="Heme_biosyn_assoc_TPR_pro"/>
</dbReference>
<evidence type="ECO:0000256" key="4">
    <source>
        <dbReference type="ARBA" id="ARBA00022475"/>
    </source>
</evidence>
<evidence type="ECO:0000259" key="12">
    <source>
        <dbReference type="Pfam" id="PF07219"/>
    </source>
</evidence>
<keyword evidence="6 11" id="KW-0812">Transmembrane</keyword>
<comment type="subcellular location">
    <subcellularLocation>
        <location evidence="2">Cell inner membrane</location>
        <topology evidence="2">Multi-pass membrane protein</topology>
    </subcellularLocation>
</comment>